<dbReference type="EMBL" id="CP000848">
    <property type="protein sequence ID" value="ABV75839.1"/>
    <property type="molecule type" value="Genomic_DNA"/>
</dbReference>
<proteinExistence type="predicted"/>
<dbReference type="AlphaFoldDB" id="A0A0H3AX32"/>
<protein>
    <submittedName>
        <fullName evidence="1">Alpha-ketoglutarate decarboxylase</fullName>
        <ecNumber evidence="1">1.2.4.2</ecNumber>
    </submittedName>
</protein>
<reference evidence="2" key="1">
    <citation type="submission" date="2007-09" db="EMBL/GenBank/DDBJ databases">
        <title>Complete genome sequence of Rickettsia rickettsii.</title>
        <authorList>
            <person name="Madan A."/>
            <person name="Fahey J."/>
            <person name="Helton E."/>
            <person name="Ketteman M."/>
            <person name="Madan A."/>
            <person name="Rodrigues S."/>
            <person name="Sanchez A."/>
            <person name="Dasch G."/>
            <person name="Eremeeva M."/>
        </authorList>
    </citation>
    <scope>NUCLEOTIDE SEQUENCE [LARGE SCALE GENOMIC DNA]</scope>
    <source>
        <strain evidence="2">Sheila Smith</strain>
    </source>
</reference>
<dbReference type="KEGG" id="rri:A1G_01295"/>
<name>A0A0H3AX32_RICRS</name>
<sequence>MILRVLPNNHHCERLKERGNLRNLPEIASSTLIASSRNDDKTIQGDAIQI</sequence>
<evidence type="ECO:0000313" key="1">
    <source>
        <dbReference type="EMBL" id="ABV75839.1"/>
    </source>
</evidence>
<dbReference type="EC" id="1.2.4.2" evidence="1"/>
<accession>A0A0H3AX32</accession>
<keyword evidence="1" id="KW-0560">Oxidoreductase</keyword>
<gene>
    <name evidence="1" type="primary">kgd</name>
    <name evidence="1" type="ordered locus">A1G_01295</name>
</gene>
<dbReference type="Proteomes" id="UP000006832">
    <property type="component" value="Chromosome"/>
</dbReference>
<dbReference type="GO" id="GO:0004591">
    <property type="term" value="F:oxoglutarate dehydrogenase (succinyl-transferring) activity"/>
    <property type="evidence" value="ECO:0007669"/>
    <property type="project" value="UniProtKB-EC"/>
</dbReference>
<organism evidence="1 2">
    <name type="scientific">Rickettsia rickettsii (strain Sheila Smith)</name>
    <dbReference type="NCBI Taxonomy" id="392021"/>
    <lineage>
        <taxon>Bacteria</taxon>
        <taxon>Pseudomonadati</taxon>
        <taxon>Pseudomonadota</taxon>
        <taxon>Alphaproteobacteria</taxon>
        <taxon>Rickettsiales</taxon>
        <taxon>Rickettsiaceae</taxon>
        <taxon>Rickettsieae</taxon>
        <taxon>Rickettsia</taxon>
        <taxon>spotted fever group</taxon>
    </lineage>
</organism>
<evidence type="ECO:0000313" key="2">
    <source>
        <dbReference type="Proteomes" id="UP000006832"/>
    </source>
</evidence>
<dbReference type="HOGENOM" id="CLU_3122168_0_0_5"/>